<keyword evidence="7" id="KW-1005">Bacterial flagellum biogenesis</keyword>
<comment type="similarity">
    <text evidence="2 7">Belongs to the FlgA family.</text>
</comment>
<keyword evidence="9" id="KW-0966">Cell projection</keyword>
<dbReference type="PANTHER" id="PTHR36307:SF1">
    <property type="entry name" value="FLAGELLA BASAL BODY P-RING FORMATION PROTEIN FLGA"/>
    <property type="match status" value="1"/>
</dbReference>
<dbReference type="SMART" id="SM00858">
    <property type="entry name" value="SAF"/>
    <property type="match status" value="1"/>
</dbReference>
<feature type="domain" description="SAF" evidence="8">
    <location>
        <begin position="111"/>
        <end position="173"/>
    </location>
</feature>
<comment type="function">
    <text evidence="6 7">Involved in the assembly process of the P-ring formation. It may associate with FlgF on the rod constituting a structure essential for the P-ring assembly or may act as a modulator protein for the P-ring assembly.</text>
</comment>
<name>A0ABS7ZQ95_9GAMM</name>
<proteinExistence type="inferred from homology"/>
<evidence type="ECO:0000256" key="2">
    <source>
        <dbReference type="ARBA" id="ARBA00010474"/>
    </source>
</evidence>
<evidence type="ECO:0000256" key="4">
    <source>
        <dbReference type="ARBA" id="ARBA00022729"/>
    </source>
</evidence>
<evidence type="ECO:0000256" key="3">
    <source>
        <dbReference type="ARBA" id="ARBA00014754"/>
    </source>
</evidence>
<evidence type="ECO:0000313" key="10">
    <source>
        <dbReference type="Proteomes" id="UP000714380"/>
    </source>
</evidence>
<dbReference type="RefSeq" id="WP_225671619.1">
    <property type="nucleotide sequence ID" value="NZ_JAEDAH010000011.1"/>
</dbReference>
<evidence type="ECO:0000313" key="9">
    <source>
        <dbReference type="EMBL" id="MCA6062525.1"/>
    </source>
</evidence>
<dbReference type="InterPro" id="IPR013974">
    <property type="entry name" value="SAF"/>
</dbReference>
<dbReference type="NCBIfam" id="TIGR03170">
    <property type="entry name" value="flgA_cterm"/>
    <property type="match status" value="1"/>
</dbReference>
<comment type="caution">
    <text evidence="9">The sequence shown here is derived from an EMBL/GenBank/DDBJ whole genome shotgun (WGS) entry which is preliminary data.</text>
</comment>
<dbReference type="Gene3D" id="2.30.30.760">
    <property type="match status" value="1"/>
</dbReference>
<protein>
    <recommendedName>
        <fullName evidence="3 7">Flagella basal body P-ring formation protein FlgA</fullName>
    </recommendedName>
</protein>
<dbReference type="PANTHER" id="PTHR36307">
    <property type="entry name" value="FLAGELLA BASAL BODY P-RING FORMATION PROTEIN FLGA"/>
    <property type="match status" value="1"/>
</dbReference>
<gene>
    <name evidence="9" type="primary">flgA</name>
    <name evidence="9" type="ORF">I9W95_02785</name>
</gene>
<keyword evidence="9" id="KW-0282">Flagellum</keyword>
<dbReference type="InterPro" id="IPR039246">
    <property type="entry name" value="Flagellar_FlgA"/>
</dbReference>
<organism evidence="9 10">
    <name type="scientific">Thalassolituus marinus</name>
    <dbReference type="NCBI Taxonomy" id="671053"/>
    <lineage>
        <taxon>Bacteria</taxon>
        <taxon>Pseudomonadati</taxon>
        <taxon>Pseudomonadota</taxon>
        <taxon>Gammaproteobacteria</taxon>
        <taxon>Oceanospirillales</taxon>
        <taxon>Oceanospirillaceae</taxon>
        <taxon>Thalassolituus</taxon>
    </lineage>
</organism>
<accession>A0ABS7ZQ95</accession>
<feature type="chain" id="PRO_5044991305" description="Flagella basal body P-ring formation protein FlgA" evidence="7">
    <location>
        <begin position="28"/>
        <end position="235"/>
    </location>
</feature>
<keyword evidence="10" id="KW-1185">Reference proteome</keyword>
<keyword evidence="5 7" id="KW-0574">Periplasm</keyword>
<keyword evidence="4 7" id="KW-0732">Signal</keyword>
<evidence type="ECO:0000256" key="5">
    <source>
        <dbReference type="ARBA" id="ARBA00022764"/>
    </source>
</evidence>
<dbReference type="EMBL" id="JAEDAH010000011">
    <property type="protein sequence ID" value="MCA6062525.1"/>
    <property type="molecule type" value="Genomic_DNA"/>
</dbReference>
<dbReference type="InterPro" id="IPR017585">
    <property type="entry name" value="SAF_FlgA"/>
</dbReference>
<evidence type="ECO:0000259" key="8">
    <source>
        <dbReference type="SMART" id="SM00858"/>
    </source>
</evidence>
<dbReference type="Proteomes" id="UP000714380">
    <property type="component" value="Unassembled WGS sequence"/>
</dbReference>
<dbReference type="Pfam" id="PF13144">
    <property type="entry name" value="ChapFlgA"/>
    <property type="match status" value="1"/>
</dbReference>
<evidence type="ECO:0000256" key="1">
    <source>
        <dbReference type="ARBA" id="ARBA00004418"/>
    </source>
</evidence>
<keyword evidence="9" id="KW-0969">Cilium</keyword>
<reference evidence="9 10" key="1">
    <citation type="submission" date="2020-12" db="EMBL/GenBank/DDBJ databases">
        <title>Novel Thalassolituus-related marine hydrocarbonoclastic bacteria mediated algae-derived hydrocarbons mineralization in twilight zone of the northern South China Sea.</title>
        <authorList>
            <person name="Dong C."/>
        </authorList>
    </citation>
    <scope>NUCLEOTIDE SEQUENCE [LARGE SCALE GENOMIC DNA]</scope>
    <source>
        <strain evidence="9 10">IMCC1826</strain>
    </source>
</reference>
<evidence type="ECO:0000256" key="7">
    <source>
        <dbReference type="RuleBase" id="RU362063"/>
    </source>
</evidence>
<evidence type="ECO:0000256" key="6">
    <source>
        <dbReference type="ARBA" id="ARBA00025643"/>
    </source>
</evidence>
<dbReference type="CDD" id="cd11614">
    <property type="entry name" value="SAF_CpaB_FlgA_like"/>
    <property type="match status" value="1"/>
</dbReference>
<comment type="subcellular location">
    <subcellularLocation>
        <location evidence="1 7">Periplasm</location>
    </subcellularLocation>
</comment>
<feature type="signal peptide" evidence="7">
    <location>
        <begin position="1"/>
        <end position="27"/>
    </location>
</feature>
<dbReference type="Gene3D" id="3.90.1210.10">
    <property type="entry name" value="Antifreeze-like/N-acetylneuraminic acid synthase C-terminal domain"/>
    <property type="match status" value="1"/>
</dbReference>
<sequence>MSIVDNQKKRRIFAVIFLSVAARLACAETTPDWRTLVSGHLLDRWQQVAGTDSQASVSFPGLPGTYQLAHCNSDLNINPVKALQPGRNGIEVSCASPYWKQHLAIQLHVYREVAILTQAVSSDAVISADDIRYVSRDTGELHQGFFTVDDGLNGMIMRRSQRAGTVVSANMVEAPLVIERGDEVLIQVMRPGIRVEMKGTALESARAGERLRVRNNQSDKTVTARAVRAGLVQVR</sequence>